<dbReference type="AlphaFoldDB" id="Q24GQ0"/>
<accession>Q24GQ0</accession>
<feature type="region of interest" description="Disordered" evidence="1">
    <location>
        <begin position="82"/>
        <end position="107"/>
    </location>
</feature>
<protein>
    <submittedName>
        <fullName evidence="2">Uncharacterized protein</fullName>
    </submittedName>
</protein>
<sequence length="434" mass="49005">MDSQIATTAVINSNGFRSEKKIRLGTGLGFRNQSQIQRTFNKNIPLQNEQIPNGTSNSANTQAQNQQQFNITCNNYYVGNQSPTSSALHQQQNLESPQTNQLSSSQTQNGFFRRKINLKMSSTNLKAFLSKQPNENPIMIKSSKNRIVNNHLSQGSIQTHSTNGITLISPQQIGNFFGSQVSLPCPSISNSSNAQSPQTQANALNNTNTINATSTFQTAINSVQNNSNSDSRRSSNLQGAEQITNKYPISNFKKGDLVQIFNRGKRASQRQSKNSSFTRHEQNNNFQDQPQEKKQGSEDKSDSNENQDIEDKNEDANHQKNNSMTKNTIANYSHNTESTNATAQISHHNYPLHMSHHYFDSDKIKKKQSLTSSQTFIPSSQTQLNTPNLYVKKKFTEAKQYSNQVRQQMFEQQDLEEEENFLELCETLQKINYD</sequence>
<feature type="compositionally biased region" description="Polar residues" evidence="1">
    <location>
        <begin position="269"/>
        <end position="289"/>
    </location>
</feature>
<dbReference type="RefSeq" id="XP_001027199.1">
    <property type="nucleotide sequence ID" value="XM_001027199.1"/>
</dbReference>
<evidence type="ECO:0000313" key="2">
    <source>
        <dbReference type="EMBL" id="EAS06957.1"/>
    </source>
</evidence>
<gene>
    <name evidence="2" type="ORF">TTHERM_00977600</name>
</gene>
<dbReference type="EMBL" id="GG662254">
    <property type="protein sequence ID" value="EAS06957.1"/>
    <property type="molecule type" value="Genomic_DNA"/>
</dbReference>
<feature type="compositionally biased region" description="Low complexity" evidence="1">
    <location>
        <begin position="96"/>
        <end position="107"/>
    </location>
</feature>
<evidence type="ECO:0000313" key="3">
    <source>
        <dbReference type="Proteomes" id="UP000009168"/>
    </source>
</evidence>
<dbReference type="HOGENOM" id="CLU_632378_0_0_1"/>
<evidence type="ECO:0000256" key="1">
    <source>
        <dbReference type="SAM" id="MobiDB-lite"/>
    </source>
</evidence>
<reference evidence="3" key="1">
    <citation type="journal article" date="2006" name="PLoS Biol.">
        <title>Macronuclear genome sequence of the ciliate Tetrahymena thermophila, a model eukaryote.</title>
        <authorList>
            <person name="Eisen J.A."/>
            <person name="Coyne R.S."/>
            <person name="Wu M."/>
            <person name="Wu D."/>
            <person name="Thiagarajan M."/>
            <person name="Wortman J.R."/>
            <person name="Badger J.H."/>
            <person name="Ren Q."/>
            <person name="Amedeo P."/>
            <person name="Jones K.M."/>
            <person name="Tallon L.J."/>
            <person name="Delcher A.L."/>
            <person name="Salzberg S.L."/>
            <person name="Silva J.C."/>
            <person name="Haas B.J."/>
            <person name="Majoros W.H."/>
            <person name="Farzad M."/>
            <person name="Carlton J.M."/>
            <person name="Smith R.K. Jr."/>
            <person name="Garg J."/>
            <person name="Pearlman R.E."/>
            <person name="Karrer K.M."/>
            <person name="Sun L."/>
            <person name="Manning G."/>
            <person name="Elde N.C."/>
            <person name="Turkewitz A.P."/>
            <person name="Asai D.J."/>
            <person name="Wilkes D.E."/>
            <person name="Wang Y."/>
            <person name="Cai H."/>
            <person name="Collins K."/>
            <person name="Stewart B.A."/>
            <person name="Lee S.R."/>
            <person name="Wilamowska K."/>
            <person name="Weinberg Z."/>
            <person name="Ruzzo W.L."/>
            <person name="Wloga D."/>
            <person name="Gaertig J."/>
            <person name="Frankel J."/>
            <person name="Tsao C.-C."/>
            <person name="Gorovsky M.A."/>
            <person name="Keeling P.J."/>
            <person name="Waller R.F."/>
            <person name="Patron N.J."/>
            <person name="Cherry J.M."/>
            <person name="Stover N.A."/>
            <person name="Krieger C.J."/>
            <person name="del Toro C."/>
            <person name="Ryder H.F."/>
            <person name="Williamson S.C."/>
            <person name="Barbeau R.A."/>
            <person name="Hamilton E.P."/>
            <person name="Orias E."/>
        </authorList>
    </citation>
    <scope>NUCLEOTIDE SEQUENCE [LARGE SCALE GENOMIC DNA]</scope>
    <source>
        <strain evidence="3">SB210</strain>
    </source>
</reference>
<feature type="compositionally biased region" description="Polar residues" evidence="1">
    <location>
        <begin position="82"/>
        <end position="95"/>
    </location>
</feature>
<proteinExistence type="predicted"/>
<dbReference type="Proteomes" id="UP000009168">
    <property type="component" value="Unassembled WGS sequence"/>
</dbReference>
<feature type="compositionally biased region" description="Basic and acidic residues" evidence="1">
    <location>
        <begin position="290"/>
        <end position="303"/>
    </location>
</feature>
<name>Q24GQ0_TETTS</name>
<dbReference type="KEGG" id="tet:TTHERM_00977600"/>
<feature type="region of interest" description="Disordered" evidence="1">
    <location>
        <begin position="264"/>
        <end position="323"/>
    </location>
</feature>
<keyword evidence="3" id="KW-1185">Reference proteome</keyword>
<dbReference type="GeneID" id="7830024"/>
<organism evidence="2 3">
    <name type="scientific">Tetrahymena thermophila (strain SB210)</name>
    <dbReference type="NCBI Taxonomy" id="312017"/>
    <lineage>
        <taxon>Eukaryota</taxon>
        <taxon>Sar</taxon>
        <taxon>Alveolata</taxon>
        <taxon>Ciliophora</taxon>
        <taxon>Intramacronucleata</taxon>
        <taxon>Oligohymenophorea</taxon>
        <taxon>Hymenostomatida</taxon>
        <taxon>Tetrahymenina</taxon>
        <taxon>Tetrahymenidae</taxon>
        <taxon>Tetrahymena</taxon>
    </lineage>
</organism>
<dbReference type="InParanoid" id="Q24GQ0"/>